<dbReference type="AlphaFoldDB" id="A0A8X7YA38"/>
<organism evidence="2 3">
    <name type="scientific">Populus tomentosa</name>
    <name type="common">Chinese white poplar</name>
    <dbReference type="NCBI Taxonomy" id="118781"/>
    <lineage>
        <taxon>Eukaryota</taxon>
        <taxon>Viridiplantae</taxon>
        <taxon>Streptophyta</taxon>
        <taxon>Embryophyta</taxon>
        <taxon>Tracheophyta</taxon>
        <taxon>Spermatophyta</taxon>
        <taxon>Magnoliopsida</taxon>
        <taxon>eudicotyledons</taxon>
        <taxon>Gunneridae</taxon>
        <taxon>Pentapetalae</taxon>
        <taxon>rosids</taxon>
        <taxon>fabids</taxon>
        <taxon>Malpighiales</taxon>
        <taxon>Salicaceae</taxon>
        <taxon>Saliceae</taxon>
        <taxon>Populus</taxon>
    </lineage>
</organism>
<feature type="region of interest" description="Disordered" evidence="1">
    <location>
        <begin position="548"/>
        <end position="578"/>
    </location>
</feature>
<dbReference type="PANTHER" id="PTHR33312:SF21">
    <property type="entry name" value="MEMBRANE-ASSOCIATED KINASE REGULATOR 3-RELATED"/>
    <property type="match status" value="1"/>
</dbReference>
<reference evidence="2" key="1">
    <citation type="journal article" date="2020" name="bioRxiv">
        <title>Hybrid origin of Populus tomentosa Carr. identified through genome sequencing and phylogenomic analysis.</title>
        <authorList>
            <person name="An X."/>
            <person name="Gao K."/>
            <person name="Chen Z."/>
            <person name="Li J."/>
            <person name="Yang X."/>
            <person name="Yang X."/>
            <person name="Zhou J."/>
            <person name="Guo T."/>
            <person name="Zhao T."/>
            <person name="Huang S."/>
            <person name="Miao D."/>
            <person name="Khan W.U."/>
            <person name="Rao P."/>
            <person name="Ye M."/>
            <person name="Lei B."/>
            <person name="Liao W."/>
            <person name="Wang J."/>
            <person name="Ji L."/>
            <person name="Li Y."/>
            <person name="Guo B."/>
            <person name="Mustafa N.S."/>
            <person name="Li S."/>
            <person name="Yun Q."/>
            <person name="Keller S.R."/>
            <person name="Mao J."/>
            <person name="Zhang R."/>
            <person name="Strauss S.H."/>
        </authorList>
    </citation>
    <scope>NUCLEOTIDE SEQUENCE</scope>
    <source>
        <strain evidence="2">GM15</strain>
        <tissue evidence="2">Leaf</tissue>
    </source>
</reference>
<protein>
    <recommendedName>
        <fullName evidence="4">Membrane-associated kinase regulator 4</fullName>
    </recommendedName>
</protein>
<name>A0A8X7YA38_POPTO</name>
<comment type="caution">
    <text evidence="2">The sequence shown here is derived from an EMBL/GenBank/DDBJ whole genome shotgun (WGS) entry which is preliminary data.</text>
</comment>
<accession>A0A8X7YA38</accession>
<keyword evidence="3" id="KW-1185">Reference proteome</keyword>
<evidence type="ECO:0000313" key="2">
    <source>
        <dbReference type="EMBL" id="KAG6745037.1"/>
    </source>
</evidence>
<sequence length="589" mass="65505">MLHEMAANQSSCIHADDDCIEMELSSTSNFICYSNSSPPQSREFEFQMSSVSHGREATTSPADELFYKGKLLPLHLPPRLLMVQKLLQNPTTATLNSKKESAFEENHVIPFTTSSTAPSTDINTPLESCNISPSESCRVSSELNPDEYFFEWPPEANCFLGDHQKKSWTKKLKQSSLGLKLKASRAYLKSLFKKSGCTDESCAKAACNAEDETVSNGQDCLNKYMKVPKKSPFGNIDNDRCRISNTLKRSFEKEMAEDGFRCQRRSFSGAIQWHSATKSSSFSSSSTSTSSSGLSSSSSSFSFSSNGFCDLQLLKRSGSSNSEFESSITEAIAHCKRSHQLFSSRKSSSEVGVCSLSASLALRGLELKVRCFSKGILPNDELLWAIWNYALRLAVIQTTLNSIPMKPIYGVMIPSIQEQGPLQTRASAKASKKFIPVEMSIDDKNSYARPTTTSLEGNTALNQLAIGMIGKKGTYNCNAKEMNAFFYALPSMEFTRVQNCKMTRGYLRLRNRVMLSVIDTLPRRCGRMTRRRDLKKKAIKATTLDDKDYSSITSNDDDSSDLEKLENSGLMDEFEEESSLKELMTVMGE</sequence>
<dbReference type="EMBL" id="JAAWWB010000031">
    <property type="protein sequence ID" value="KAG6745037.1"/>
    <property type="molecule type" value="Genomic_DNA"/>
</dbReference>
<feature type="region of interest" description="Disordered" evidence="1">
    <location>
        <begin position="279"/>
        <end position="299"/>
    </location>
</feature>
<dbReference type="InterPro" id="IPR039620">
    <property type="entry name" value="BKI1/MAKR1/3/4"/>
</dbReference>
<dbReference type="GO" id="GO:0019210">
    <property type="term" value="F:kinase inhibitor activity"/>
    <property type="evidence" value="ECO:0007669"/>
    <property type="project" value="InterPro"/>
</dbReference>
<dbReference type="Proteomes" id="UP000886885">
    <property type="component" value="Chromosome 16A"/>
</dbReference>
<dbReference type="PANTHER" id="PTHR33312">
    <property type="entry name" value="MEMBRANE-ASSOCIATED KINASE REGULATOR 4-RELATED"/>
    <property type="match status" value="1"/>
</dbReference>
<evidence type="ECO:0000256" key="1">
    <source>
        <dbReference type="SAM" id="MobiDB-lite"/>
    </source>
</evidence>
<proteinExistence type="predicted"/>
<evidence type="ECO:0000313" key="3">
    <source>
        <dbReference type="Proteomes" id="UP000886885"/>
    </source>
</evidence>
<dbReference type="OrthoDB" id="1938320at2759"/>
<gene>
    <name evidence="2" type="ORF">POTOM_051679</name>
</gene>
<dbReference type="GO" id="GO:0005886">
    <property type="term" value="C:plasma membrane"/>
    <property type="evidence" value="ECO:0007669"/>
    <property type="project" value="InterPro"/>
</dbReference>
<evidence type="ECO:0008006" key="4">
    <source>
        <dbReference type="Google" id="ProtNLM"/>
    </source>
</evidence>